<evidence type="ECO:0000313" key="2">
    <source>
        <dbReference type="EMBL" id="WOO78998.1"/>
    </source>
</evidence>
<name>A0AAF0Y8R1_9TREE</name>
<dbReference type="Proteomes" id="UP000827549">
    <property type="component" value="Chromosome 2"/>
</dbReference>
<dbReference type="AlphaFoldDB" id="A0AAF0Y8R1"/>
<proteinExistence type="predicted"/>
<reference evidence="2" key="1">
    <citation type="submission" date="2023-10" db="EMBL/GenBank/DDBJ databases">
        <authorList>
            <person name="Noh H."/>
        </authorList>
    </citation>
    <scope>NUCLEOTIDE SEQUENCE</scope>
    <source>
        <strain evidence="2">DUCC4014</strain>
    </source>
</reference>
<dbReference type="EMBL" id="CP086715">
    <property type="protein sequence ID" value="WOO78998.1"/>
    <property type="molecule type" value="Genomic_DNA"/>
</dbReference>
<evidence type="ECO:0000256" key="1">
    <source>
        <dbReference type="SAM" id="SignalP"/>
    </source>
</evidence>
<feature type="chain" id="PRO_5042195832" evidence="1">
    <location>
        <begin position="21"/>
        <end position="97"/>
    </location>
</feature>
<keyword evidence="1" id="KW-0732">Signal</keyword>
<feature type="signal peptide" evidence="1">
    <location>
        <begin position="1"/>
        <end position="20"/>
    </location>
</feature>
<organism evidence="2 3">
    <name type="scientific">Vanrija pseudolonga</name>
    <dbReference type="NCBI Taxonomy" id="143232"/>
    <lineage>
        <taxon>Eukaryota</taxon>
        <taxon>Fungi</taxon>
        <taxon>Dikarya</taxon>
        <taxon>Basidiomycota</taxon>
        <taxon>Agaricomycotina</taxon>
        <taxon>Tremellomycetes</taxon>
        <taxon>Trichosporonales</taxon>
        <taxon>Trichosporonaceae</taxon>
        <taxon>Vanrija</taxon>
    </lineage>
</organism>
<protein>
    <submittedName>
        <fullName evidence="2">Uncharacterized protein</fullName>
    </submittedName>
</protein>
<sequence>MQLSVKFFLVAVVAMVAVMAAPAVGSTEVSAESGHEKRLIILLTLLGFLKCRVWSNGCPSYAPPPVYVPYPVPGCGPCGGYGPGGPGPVGPGGPGPY</sequence>
<accession>A0AAF0Y8R1</accession>
<evidence type="ECO:0000313" key="3">
    <source>
        <dbReference type="Proteomes" id="UP000827549"/>
    </source>
</evidence>
<keyword evidence="3" id="KW-1185">Reference proteome</keyword>
<dbReference type="GeneID" id="87805784"/>
<gene>
    <name evidence="2" type="ORF">LOC62_02G002537</name>
</gene>
<dbReference type="RefSeq" id="XP_062625030.1">
    <property type="nucleotide sequence ID" value="XM_062769046.1"/>
</dbReference>